<sequence length="74" mass="8452">MKQMRDTVWQRRGISWIWEAEAMNSIARPDEVLSLRQFMRAVGCWQDHWRDALPSNNGSAIVIAGLDGCLSMST</sequence>
<comment type="caution">
    <text evidence="1">The sequence shown here is derived from an EMBL/GenBank/DDBJ whole genome shotgun (WGS) entry which is preliminary data.</text>
</comment>
<proteinExistence type="predicted"/>
<evidence type="ECO:0000313" key="2">
    <source>
        <dbReference type="Proteomes" id="UP000674425"/>
    </source>
</evidence>
<dbReference type="Proteomes" id="UP000674425">
    <property type="component" value="Unassembled WGS sequence"/>
</dbReference>
<dbReference type="RefSeq" id="WP_200622119.1">
    <property type="nucleotide sequence ID" value="NZ_CAJNAU010000121.1"/>
</dbReference>
<keyword evidence="2" id="KW-1185">Reference proteome</keyword>
<dbReference type="EMBL" id="CAJNAU010000121">
    <property type="protein sequence ID" value="CAE6851277.1"/>
    <property type="molecule type" value="Genomic_DNA"/>
</dbReference>
<protein>
    <submittedName>
        <fullName evidence="1">Uncharacterized protein</fullName>
    </submittedName>
</protein>
<reference evidence="1 2" key="1">
    <citation type="submission" date="2021-02" db="EMBL/GenBank/DDBJ databases">
        <authorList>
            <person name="Vanwijnsberghe S."/>
        </authorList>
    </citation>
    <scope>NUCLEOTIDE SEQUENCE [LARGE SCALE GENOMIC DNA]</scope>
    <source>
        <strain evidence="1 2">R-69658</strain>
    </source>
</reference>
<evidence type="ECO:0000313" key="1">
    <source>
        <dbReference type="EMBL" id="CAE6851277.1"/>
    </source>
</evidence>
<name>A0ABN7N4D7_9BURK</name>
<gene>
    <name evidence="1" type="ORF">R69658_07170</name>
</gene>
<accession>A0ABN7N4D7</accession>
<organism evidence="1 2">
    <name type="scientific">Paraburkholderia aspalathi</name>
    <dbReference type="NCBI Taxonomy" id="1324617"/>
    <lineage>
        <taxon>Bacteria</taxon>
        <taxon>Pseudomonadati</taxon>
        <taxon>Pseudomonadota</taxon>
        <taxon>Betaproteobacteria</taxon>
        <taxon>Burkholderiales</taxon>
        <taxon>Burkholderiaceae</taxon>
        <taxon>Paraburkholderia</taxon>
    </lineage>
</organism>